<organism evidence="5 6">
    <name type="scientific">Anopheles farauti</name>
    <dbReference type="NCBI Taxonomy" id="69004"/>
    <lineage>
        <taxon>Eukaryota</taxon>
        <taxon>Metazoa</taxon>
        <taxon>Ecdysozoa</taxon>
        <taxon>Arthropoda</taxon>
        <taxon>Hexapoda</taxon>
        <taxon>Insecta</taxon>
        <taxon>Pterygota</taxon>
        <taxon>Neoptera</taxon>
        <taxon>Endopterygota</taxon>
        <taxon>Diptera</taxon>
        <taxon>Nematocera</taxon>
        <taxon>Culicoidea</taxon>
        <taxon>Culicidae</taxon>
        <taxon>Anophelinae</taxon>
        <taxon>Anopheles</taxon>
    </lineage>
</organism>
<dbReference type="EMBL" id="AXCN02000421">
    <property type="status" value="NOT_ANNOTATED_CDS"/>
    <property type="molecule type" value="Genomic_DNA"/>
</dbReference>
<dbReference type="SUPFAM" id="SSF52058">
    <property type="entry name" value="L domain-like"/>
    <property type="match status" value="1"/>
</dbReference>
<reference evidence="6" key="1">
    <citation type="submission" date="2014-01" db="EMBL/GenBank/DDBJ databases">
        <title>The Genome Sequence of Anopheles farauti FAR1 (V2).</title>
        <authorList>
            <consortium name="The Broad Institute Genomics Platform"/>
            <person name="Neafsey D.E."/>
            <person name="Besansky N."/>
            <person name="Howell P."/>
            <person name="Walton C."/>
            <person name="Young S.K."/>
            <person name="Zeng Q."/>
            <person name="Gargeya S."/>
            <person name="Fitzgerald M."/>
            <person name="Haas B."/>
            <person name="Abouelleil A."/>
            <person name="Allen A.W."/>
            <person name="Alvarado L."/>
            <person name="Arachchi H.M."/>
            <person name="Berlin A.M."/>
            <person name="Chapman S.B."/>
            <person name="Gainer-Dewar J."/>
            <person name="Goldberg J."/>
            <person name="Griggs A."/>
            <person name="Gujja S."/>
            <person name="Hansen M."/>
            <person name="Howarth C."/>
            <person name="Imamovic A."/>
            <person name="Ireland A."/>
            <person name="Larimer J."/>
            <person name="McCowan C."/>
            <person name="Murphy C."/>
            <person name="Pearson M."/>
            <person name="Poon T.W."/>
            <person name="Priest M."/>
            <person name="Roberts A."/>
            <person name="Saif S."/>
            <person name="Shea T."/>
            <person name="Sisk P."/>
            <person name="Sykes S."/>
            <person name="Wortman J."/>
            <person name="Nusbaum C."/>
            <person name="Birren B."/>
        </authorList>
    </citation>
    <scope>NUCLEOTIDE SEQUENCE [LARGE SCALE GENOMIC DNA]</scope>
    <source>
        <strain evidence="6">FAR1</strain>
    </source>
</reference>
<evidence type="ECO:0000256" key="1">
    <source>
        <dbReference type="SAM" id="Coils"/>
    </source>
</evidence>
<dbReference type="InterPro" id="IPR048481">
    <property type="entry name" value="LRIM1_APL1C-like_dimer"/>
</dbReference>
<feature type="compositionally biased region" description="Basic and acidic residues" evidence="2">
    <location>
        <begin position="301"/>
        <end position="330"/>
    </location>
</feature>
<protein>
    <recommendedName>
        <fullName evidence="4">LRIM1/APL1C-like dimerization domain-containing protein</fullName>
    </recommendedName>
</protein>
<feature type="chain" id="PRO_5039948507" description="LRIM1/APL1C-like dimerization domain-containing protein" evidence="3">
    <location>
        <begin position="23"/>
        <end position="339"/>
    </location>
</feature>
<sequence length="339" mass="38916">MVSRQVCTVALLLLCGFIPTYASVYQVSLQNSNRYKIDYLTDGNLQHALRSIAAPSNVKELDLSGNPLSRISANDLNAFTNLELLNLSSNVLFETVDLGFLNDIHFREAHTVDLRGNWLQCESLRKFLGIDKQLNKNTRRYSNPVGEEPCNNQSEVKRVGIYCCDELLAPFADRLIDLKRKELVPNSGQSTESDRCELEKQARQRKINELQNKLTNEKNVLEKSISETDLEIINLQNLLNETVSSLQLDPSITNQGPLQLLRAIVQWYEEQYEKEQRDKDSTIEMFHRLVQMEKSLRGDVESLEKQKKTEQVNLSKVEDELTEMENRNDSDGDDNEDIF</sequence>
<dbReference type="Pfam" id="PF20733">
    <property type="entry name" value="LRIM1_dimer"/>
    <property type="match status" value="1"/>
</dbReference>
<accession>A0A9I3GJH8</accession>
<proteinExistence type="predicted"/>
<evidence type="ECO:0000259" key="4">
    <source>
        <dbReference type="Pfam" id="PF20733"/>
    </source>
</evidence>
<evidence type="ECO:0000313" key="5">
    <source>
        <dbReference type="EnsemblMetazoa" id="AFAF021903-PA"/>
    </source>
</evidence>
<dbReference type="Gene3D" id="3.80.10.10">
    <property type="entry name" value="Ribonuclease Inhibitor"/>
    <property type="match status" value="1"/>
</dbReference>
<reference evidence="5" key="2">
    <citation type="submission" date="2023-03" db="UniProtKB">
        <authorList>
            <consortium name="EnsemblMetazoa"/>
        </authorList>
    </citation>
    <scope>IDENTIFICATION</scope>
    <source>
        <strain evidence="5">FAR1</strain>
    </source>
</reference>
<feature type="domain" description="LRIM1/APL1C-like dimerization" evidence="4">
    <location>
        <begin position="169"/>
        <end position="328"/>
    </location>
</feature>
<evidence type="ECO:0000313" key="6">
    <source>
        <dbReference type="Proteomes" id="UP000075886"/>
    </source>
</evidence>
<dbReference type="Proteomes" id="UP000075886">
    <property type="component" value="Unassembled WGS sequence"/>
</dbReference>
<keyword evidence="1" id="KW-0175">Coiled coil</keyword>
<evidence type="ECO:0000256" key="3">
    <source>
        <dbReference type="SAM" id="SignalP"/>
    </source>
</evidence>
<feature type="coiled-coil region" evidence="1">
    <location>
        <begin position="193"/>
        <end position="227"/>
    </location>
</feature>
<name>A0A9I3GJH8_9DIPT</name>
<evidence type="ECO:0000256" key="2">
    <source>
        <dbReference type="SAM" id="MobiDB-lite"/>
    </source>
</evidence>
<dbReference type="Gene3D" id="1.20.5.4090">
    <property type="match status" value="1"/>
</dbReference>
<dbReference type="AlphaFoldDB" id="A0A9I3GJH8"/>
<dbReference type="EnsemblMetazoa" id="AFAF021903-RA">
    <property type="protein sequence ID" value="AFAF021903-PA"/>
    <property type="gene ID" value="AFAF021903"/>
</dbReference>
<dbReference type="Gene3D" id="6.10.280.140">
    <property type="match status" value="1"/>
</dbReference>
<keyword evidence="3" id="KW-0732">Signal</keyword>
<keyword evidence="6" id="KW-1185">Reference proteome</keyword>
<dbReference type="InterPro" id="IPR001611">
    <property type="entry name" value="Leu-rich_rpt"/>
</dbReference>
<dbReference type="InterPro" id="IPR032675">
    <property type="entry name" value="LRR_dom_sf"/>
</dbReference>
<dbReference type="EMBL" id="AXCN02000422">
    <property type="status" value="NOT_ANNOTATED_CDS"/>
    <property type="molecule type" value="Genomic_DNA"/>
</dbReference>
<feature type="signal peptide" evidence="3">
    <location>
        <begin position="1"/>
        <end position="22"/>
    </location>
</feature>
<feature type="region of interest" description="Disordered" evidence="2">
    <location>
        <begin position="301"/>
        <end position="339"/>
    </location>
</feature>
<dbReference type="PROSITE" id="PS51450">
    <property type="entry name" value="LRR"/>
    <property type="match status" value="1"/>
</dbReference>